<dbReference type="Proteomes" id="UP000199586">
    <property type="component" value="Unassembled WGS sequence"/>
</dbReference>
<dbReference type="InterPro" id="IPR037481">
    <property type="entry name" value="LacX"/>
</dbReference>
<proteinExistence type="predicted"/>
<name>A0A1I5TVH0_9SPHN</name>
<dbReference type="InterPro" id="IPR014718">
    <property type="entry name" value="GH-type_carb-bd"/>
</dbReference>
<organism evidence="1 2">
    <name type="scientific">Sphingomonas rubra</name>
    <dbReference type="NCBI Taxonomy" id="634430"/>
    <lineage>
        <taxon>Bacteria</taxon>
        <taxon>Pseudomonadati</taxon>
        <taxon>Pseudomonadota</taxon>
        <taxon>Alphaproteobacteria</taxon>
        <taxon>Sphingomonadales</taxon>
        <taxon>Sphingomonadaceae</taxon>
        <taxon>Sphingomonas</taxon>
    </lineage>
</organism>
<evidence type="ECO:0000313" key="2">
    <source>
        <dbReference type="Proteomes" id="UP000199586"/>
    </source>
</evidence>
<gene>
    <name evidence="1" type="ORF">SAMN04488241_10989</name>
</gene>
<dbReference type="RefSeq" id="WP_093333878.1">
    <property type="nucleotide sequence ID" value="NZ_FOXP01000009.1"/>
</dbReference>
<dbReference type="EMBL" id="FOXP01000009">
    <property type="protein sequence ID" value="SFP87043.1"/>
    <property type="molecule type" value="Genomic_DNA"/>
</dbReference>
<keyword evidence="2" id="KW-1185">Reference proteome</keyword>
<dbReference type="SUPFAM" id="SSF74650">
    <property type="entry name" value="Galactose mutarotase-like"/>
    <property type="match status" value="1"/>
</dbReference>
<dbReference type="GO" id="GO:0030246">
    <property type="term" value="F:carbohydrate binding"/>
    <property type="evidence" value="ECO:0007669"/>
    <property type="project" value="InterPro"/>
</dbReference>
<dbReference type="AlphaFoldDB" id="A0A1I5TVH0"/>
<dbReference type="GO" id="GO:0016853">
    <property type="term" value="F:isomerase activity"/>
    <property type="evidence" value="ECO:0007669"/>
    <property type="project" value="InterPro"/>
</dbReference>
<sequence length="292" mass="31203">MTDLIHIANTHLSAAINPLGAELTHLRDASGAELMTDADPAFWPRHAPILFPVIGMTGGGTIRVDGTDYPMPKHGFARDRGFAVVEQGDDHVTFALADDAGTRAHYPFAFRLEIAFRLDAATLAIEARLVNPADVPLLAQFGFHPAFAWPLPYGAARADHRIVFDRDEPACLAEITADGLIAAETRDSPLRDGRTLALADALFEHDALVWDPVASGSVAYGADGGPHLRIAFPETPRLGIWTKPGAAFICVEPWHGLADPVGFAGEYRDKPGVFAVAPGETKTIGMSVTLVA</sequence>
<dbReference type="InterPro" id="IPR008183">
    <property type="entry name" value="Aldose_1/G6P_1-epimerase"/>
</dbReference>
<dbReference type="Gene3D" id="2.70.98.10">
    <property type="match status" value="1"/>
</dbReference>
<protein>
    <submittedName>
        <fullName evidence="1">Galactose mutarotase</fullName>
    </submittedName>
</protein>
<dbReference type="InterPro" id="IPR011013">
    <property type="entry name" value="Gal_mutarotase_sf_dom"/>
</dbReference>
<dbReference type="CDD" id="cd09024">
    <property type="entry name" value="Aldose_epim_lacX"/>
    <property type="match status" value="1"/>
</dbReference>
<evidence type="ECO:0000313" key="1">
    <source>
        <dbReference type="EMBL" id="SFP87043.1"/>
    </source>
</evidence>
<dbReference type="STRING" id="634430.SAMN04488241_10989"/>
<reference evidence="1 2" key="1">
    <citation type="submission" date="2016-10" db="EMBL/GenBank/DDBJ databases">
        <authorList>
            <person name="de Groot N.N."/>
        </authorList>
    </citation>
    <scope>NUCLEOTIDE SEQUENCE [LARGE SCALE GENOMIC DNA]</scope>
    <source>
        <strain evidence="1 2">CGMCC 1.9113</strain>
    </source>
</reference>
<dbReference type="Pfam" id="PF01263">
    <property type="entry name" value="Aldose_epim"/>
    <property type="match status" value="1"/>
</dbReference>
<accession>A0A1I5TVH0</accession>
<dbReference type="GO" id="GO:0005975">
    <property type="term" value="P:carbohydrate metabolic process"/>
    <property type="evidence" value="ECO:0007669"/>
    <property type="project" value="InterPro"/>
</dbReference>
<dbReference type="OrthoDB" id="9795355at2"/>